<dbReference type="GO" id="GO:0045037">
    <property type="term" value="P:protein import into chloroplast stroma"/>
    <property type="evidence" value="ECO:0007669"/>
    <property type="project" value="TreeGrafter"/>
</dbReference>
<name>A0AAV1I414_9CHLO</name>
<feature type="compositionally biased region" description="Low complexity" evidence="1">
    <location>
        <begin position="691"/>
        <end position="707"/>
    </location>
</feature>
<dbReference type="Pfam" id="PF16940">
    <property type="entry name" value="Tic110"/>
    <property type="match status" value="1"/>
</dbReference>
<dbReference type="Proteomes" id="UP001314263">
    <property type="component" value="Unassembled WGS sequence"/>
</dbReference>
<protein>
    <submittedName>
        <fullName evidence="3">Uncharacterized protein</fullName>
    </submittedName>
</protein>
<dbReference type="EMBL" id="CAUYUE010000006">
    <property type="protein sequence ID" value="CAK0779982.1"/>
    <property type="molecule type" value="Genomic_DNA"/>
</dbReference>
<dbReference type="GO" id="GO:0061927">
    <property type="term" value="C:TOC-TIC supercomplex I"/>
    <property type="evidence" value="ECO:0007669"/>
    <property type="project" value="TreeGrafter"/>
</dbReference>
<evidence type="ECO:0000256" key="2">
    <source>
        <dbReference type="SAM" id="Phobius"/>
    </source>
</evidence>
<dbReference type="PANTHER" id="PTHR34935">
    <property type="entry name" value="PROTEIN TIC110, CHLOROPLASTIC"/>
    <property type="match status" value="1"/>
</dbReference>
<evidence type="ECO:0000313" key="4">
    <source>
        <dbReference type="Proteomes" id="UP001314263"/>
    </source>
</evidence>
<feature type="region of interest" description="Disordered" evidence="1">
    <location>
        <begin position="683"/>
        <end position="708"/>
    </location>
</feature>
<comment type="caution">
    <text evidence="3">The sequence shown here is derived from an EMBL/GenBank/DDBJ whole genome shotgun (WGS) entry which is preliminary data.</text>
</comment>
<feature type="compositionally biased region" description="Basic and acidic residues" evidence="1">
    <location>
        <begin position="744"/>
        <end position="774"/>
    </location>
</feature>
<proteinExistence type="predicted"/>
<dbReference type="AlphaFoldDB" id="A0AAV1I414"/>
<evidence type="ECO:0000256" key="1">
    <source>
        <dbReference type="SAM" id="MobiDB-lite"/>
    </source>
</evidence>
<feature type="transmembrane region" description="Helical" evidence="2">
    <location>
        <begin position="89"/>
        <end position="108"/>
    </location>
</feature>
<keyword evidence="4" id="KW-1185">Reference proteome</keyword>
<keyword evidence="2" id="KW-0472">Membrane</keyword>
<feature type="region of interest" description="Disordered" evidence="1">
    <location>
        <begin position="731"/>
        <end position="781"/>
    </location>
</feature>
<keyword evidence="2" id="KW-1133">Transmembrane helix</keyword>
<reference evidence="3 4" key="1">
    <citation type="submission" date="2023-10" db="EMBL/GenBank/DDBJ databases">
        <authorList>
            <person name="Maclean D."/>
            <person name="Macfadyen A."/>
        </authorList>
    </citation>
    <scope>NUCLEOTIDE SEQUENCE [LARGE SCALE GENOMIC DNA]</scope>
</reference>
<organism evidence="3 4">
    <name type="scientific">Coccomyxa viridis</name>
    <dbReference type="NCBI Taxonomy" id="1274662"/>
    <lineage>
        <taxon>Eukaryota</taxon>
        <taxon>Viridiplantae</taxon>
        <taxon>Chlorophyta</taxon>
        <taxon>core chlorophytes</taxon>
        <taxon>Trebouxiophyceae</taxon>
        <taxon>Trebouxiophyceae incertae sedis</taxon>
        <taxon>Coccomyxaceae</taxon>
        <taxon>Coccomyxa</taxon>
    </lineage>
</organism>
<sequence length="1100" mass="120385">MDVKSLSPACVTPAGNTYASLCTRRPLLRNHYLNGKRLTKCSSIVLGTEQRRRTLAVSCSSSQKLENPFQTENELDGLSKALVDIQTPILYAGAAVFLLAAAFLGSLVGSKAPESARRAGRMAGAAVGVVASTAAVTKLQSKRLDAGGVLLHNALVGRDDPTSLTRQEVVDIGQRVGGDLSLKLVDELKRMYDTYLESVVPPGSTPLKGDEADKVRAFKDALGLTDEDAAPTHIDVGRRIMRSRFEASTRAGNSDSFRALQKLIYVSDLVFGVQKAAFLLPWRRIFNLSDSQLYVAKRENAKALFRGHIESKGGILQANRAALAELKAFQERVRLEDEVAAEAIKEASRAYVEDVLGKGIASTKKRTRVRDNTEAVRAVKEAVTYSRSLASLANDPTLPPGLGPVSVLGGPMQPEGRDLRELFRIYLEESLRTNDAFTDQLEDDVADMRTIMGLGTREAADIRSEIVSKSYKRMLREQFNNGRLDAAASKAEILEELCDKLNFDPDAAASLHKQLYRERLTSVVADKKISEEDASELDRLRRLLCIPRADVDKVNKEICGRIYQEAVEDAMKAGIDRFGFAERENVERVKKDLRLDSALAKSILNDVARKAFMAFVSRSRTKSNRLDAAKELKGLVFFSNIVVAPLLEDVDKEESQAKAKKAAEAEEAQKKLADIMVEAQKKMDEEKKAAEGAAEAAETSATDTTTEPFKEAAAIASTSWRSAADKAIAEGAQEVTPLQPAAESKTEDTKEGEKDVVSTLKKSQDAAAEREAGEKVGSTGVTMRSQKEITLEDDLGAKDRLDIYRNFLLYCMSGDVVALPMGSTVVVERDSSEFARLSQLGDILGLSPIEINSVHSGLAEQAYRSQVQQALGSGIMSKEKADDLAEVRDKMGLSKEAAEKVIKGVQNQHLIGNLQAAKASGNLDLEKLLDMKEAGIEVESFVSEELRLQMYQKEVASVLSSGTGDFDEERILRELPAVLSLPERRVRAVISGQASDRKRDVLVQAVSMLRQRKLDEVVKCLNNLLACNRALPAGKAAEWREKEEVQDLYSVYAGRQQDAEKKGALQRILGISGAEAQSLEELVSGGQFKLEQEVEEEAFF</sequence>
<evidence type="ECO:0000313" key="3">
    <source>
        <dbReference type="EMBL" id="CAK0779982.1"/>
    </source>
</evidence>
<accession>A0AAV1I414</accession>
<dbReference type="InterPro" id="IPR031610">
    <property type="entry name" value="TIC110"/>
</dbReference>
<keyword evidence="2" id="KW-0812">Transmembrane</keyword>
<gene>
    <name evidence="3" type="ORF">CVIRNUC_004905</name>
</gene>
<dbReference type="PANTHER" id="PTHR34935:SF3">
    <property type="entry name" value="PROTEIN TIC110, CHLOROPLASTIC"/>
    <property type="match status" value="1"/>
</dbReference>